<dbReference type="eggNOG" id="COG3832">
    <property type="taxonomic scope" value="Bacteria"/>
</dbReference>
<name>F9VS10_9ACTN</name>
<dbReference type="InterPro" id="IPR019587">
    <property type="entry name" value="Polyketide_cyclase/dehydratase"/>
</dbReference>
<dbReference type="AlphaFoldDB" id="F9VS10"/>
<accession>F9VS10</accession>
<dbReference type="SUPFAM" id="SSF55961">
    <property type="entry name" value="Bet v1-like"/>
    <property type="match status" value="1"/>
</dbReference>
<dbReference type="InterPro" id="IPR023393">
    <property type="entry name" value="START-like_dom_sf"/>
</dbReference>
<evidence type="ECO:0000313" key="1">
    <source>
        <dbReference type="EMBL" id="GAA11399.1"/>
    </source>
</evidence>
<reference evidence="1 2" key="1">
    <citation type="submission" date="2011-05" db="EMBL/GenBank/DDBJ databases">
        <title>Whole genome shotgun sequence of Gordonia alkanivorans NBRC 16433.</title>
        <authorList>
            <person name="Hosoyama A."/>
            <person name="Nakamura S."/>
            <person name="Takarada H."/>
            <person name="Tsuchikane K."/>
            <person name="Yamazaki S."/>
            <person name="Fujita N."/>
        </authorList>
    </citation>
    <scope>NUCLEOTIDE SEQUENCE [LARGE SCALE GENOMIC DNA]</scope>
    <source>
        <strain evidence="1 2">NBRC 16433</strain>
    </source>
</reference>
<dbReference type="Pfam" id="PF10604">
    <property type="entry name" value="Polyketide_cyc2"/>
    <property type="match status" value="1"/>
</dbReference>
<comment type="caution">
    <text evidence="1">The sequence shown here is derived from an EMBL/GenBank/DDBJ whole genome shotgun (WGS) entry which is preliminary data.</text>
</comment>
<dbReference type="Gene3D" id="3.30.530.20">
    <property type="match status" value="1"/>
</dbReference>
<evidence type="ECO:0008006" key="3">
    <source>
        <dbReference type="Google" id="ProtNLM"/>
    </source>
</evidence>
<proteinExistence type="predicted"/>
<protein>
    <recommendedName>
        <fullName evidence="3">Polyketide cyclase/dehydrase</fullName>
    </recommendedName>
</protein>
<gene>
    <name evidence="1" type="ORF">GOALK_029_00540</name>
</gene>
<dbReference type="EMBL" id="BACI01000029">
    <property type="protein sequence ID" value="GAA11399.1"/>
    <property type="molecule type" value="Genomic_DNA"/>
</dbReference>
<dbReference type="STRING" id="1027371.GOALK_029_00540"/>
<evidence type="ECO:0000313" key="2">
    <source>
        <dbReference type="Proteomes" id="UP000003558"/>
    </source>
</evidence>
<organism evidence="1 2">
    <name type="scientific">Gordonia alkanivorans NBRC 16433</name>
    <dbReference type="NCBI Taxonomy" id="1027371"/>
    <lineage>
        <taxon>Bacteria</taxon>
        <taxon>Bacillati</taxon>
        <taxon>Actinomycetota</taxon>
        <taxon>Actinomycetes</taxon>
        <taxon>Mycobacteriales</taxon>
        <taxon>Gordoniaceae</taxon>
        <taxon>Gordonia</taxon>
    </lineage>
</organism>
<sequence length="138" mass="14966">MSALRVRTSFRHGMPTTELRMNLPPEAVWATITDVNAWPRWGPTVTGARVNGDVELASGARGTITTIAGVPLPFEVTEFVDGRLWAWRVAGVNATRHEVIPMAGGCVLSFGAPVWAAAYLPVMAFALPRIERIAARLE</sequence>
<dbReference type="Proteomes" id="UP000003558">
    <property type="component" value="Unassembled WGS sequence"/>
</dbReference>